<keyword evidence="2" id="KW-0812">Transmembrane</keyword>
<name>A0A0S4JV07_BODSA</name>
<feature type="non-terminal residue" evidence="3">
    <location>
        <position position="788"/>
    </location>
</feature>
<evidence type="ECO:0000313" key="3">
    <source>
        <dbReference type="EMBL" id="CUG93279.1"/>
    </source>
</evidence>
<feature type="transmembrane region" description="Helical" evidence="2">
    <location>
        <begin position="439"/>
        <end position="465"/>
    </location>
</feature>
<keyword evidence="2" id="KW-1133">Transmembrane helix</keyword>
<sequence>MIRIPIKLAVALLLFAVCMMTCLFSQVPAVLYLQSDAMHFVAQASTSITDQVDFDVSQRLVRIETACGVLQRASRSIAGDRSIGSQNSDDVLFNVPRMIDWLGDVVTDMDVGAGLVYDDENETIVYIDGRITSNATGPKLPGYVHVVLSHPEYIDIGQFNMKTHNPPPTSGASTTTTTGWIRLDASLWLEFFARLRNAVKHSDSAPRLQWSRLSPSNSGRQQESIFVYGGAVSHDPLESSSSSGPSASTSAVKPQQHAFFMLRGSWLSKYFLNVTVSATGAAVLVDTVSRAFVAGNIVDPTGTLLSNGEASLVQTADLHDARIAPILSAVVIKSSIGATTCVDELMKCDTPCSYVYWAHSNTLELASHDDEHRGMFAFLYHGFVRVRVVSVNRRYYHMTTGGVNIRTVDEEREMLDLRLIVTVPSVDIIGPFMDAMHRYLLLSVGIASLICSLIALCVTVAFRGLTDAEGELLKMCSVFHRRLDNGYDEGAWPLDVASAPVSRSASTTNKRSMFAELNSLLQSIDALSRELCILRAYTPLSCGHTAGIVGDDAAAAKGEREHSESRITSTIRSTTRDDSRALCGERNESECGVPYDVACGMMWNACVTTVVVRLCPAQPFSRHTAQEQVTSEHCRINRILSILVNCTMHIAGCSIDVFAGDSMIIHFNARERCSKHARVAVNMIHDFMKTNCQSRNSLQEKELASQQHLTPSDHRSPLPKSTLPASKDSRFTLEDGGSLGGEGKPLVYFGVASTLSLCGFMGPASHRTFTVVSVGEAQATLASRVARA</sequence>
<keyword evidence="4" id="KW-1185">Reference proteome</keyword>
<accession>A0A0S4JV07</accession>
<organism evidence="3 4">
    <name type="scientific">Bodo saltans</name>
    <name type="common">Flagellated protozoan</name>
    <dbReference type="NCBI Taxonomy" id="75058"/>
    <lineage>
        <taxon>Eukaryota</taxon>
        <taxon>Discoba</taxon>
        <taxon>Euglenozoa</taxon>
        <taxon>Kinetoplastea</taxon>
        <taxon>Metakinetoplastina</taxon>
        <taxon>Eubodonida</taxon>
        <taxon>Bodonidae</taxon>
        <taxon>Bodo</taxon>
    </lineage>
</organism>
<dbReference type="Proteomes" id="UP000051952">
    <property type="component" value="Unassembled WGS sequence"/>
</dbReference>
<keyword evidence="2" id="KW-0472">Membrane</keyword>
<dbReference type="AlphaFoldDB" id="A0A0S4JV07"/>
<evidence type="ECO:0000313" key="4">
    <source>
        <dbReference type="Proteomes" id="UP000051952"/>
    </source>
</evidence>
<evidence type="ECO:0000256" key="1">
    <source>
        <dbReference type="SAM" id="MobiDB-lite"/>
    </source>
</evidence>
<dbReference type="EMBL" id="CYKH01002135">
    <property type="protein sequence ID" value="CUG93279.1"/>
    <property type="molecule type" value="Genomic_DNA"/>
</dbReference>
<dbReference type="VEuPathDB" id="TriTrypDB:BSAL_41740"/>
<gene>
    <name evidence="3" type="ORF">BSAL_41740</name>
</gene>
<evidence type="ECO:0000256" key="2">
    <source>
        <dbReference type="SAM" id="Phobius"/>
    </source>
</evidence>
<proteinExistence type="predicted"/>
<protein>
    <submittedName>
        <fullName evidence="3">Membrane-associated protein, putative</fullName>
    </submittedName>
</protein>
<reference evidence="4" key="1">
    <citation type="submission" date="2015-09" db="EMBL/GenBank/DDBJ databases">
        <authorList>
            <consortium name="Pathogen Informatics"/>
        </authorList>
    </citation>
    <scope>NUCLEOTIDE SEQUENCE [LARGE SCALE GENOMIC DNA]</scope>
    <source>
        <strain evidence="4">Lake Konstanz</strain>
    </source>
</reference>
<feature type="region of interest" description="Disordered" evidence="1">
    <location>
        <begin position="702"/>
        <end position="731"/>
    </location>
</feature>